<dbReference type="Pfam" id="PF03009">
    <property type="entry name" value="GDPD"/>
    <property type="match status" value="1"/>
</dbReference>
<dbReference type="PANTHER" id="PTHR46211">
    <property type="entry name" value="GLYCEROPHOSPHORYL DIESTER PHOSPHODIESTERASE"/>
    <property type="match status" value="1"/>
</dbReference>
<reference evidence="3 4" key="1">
    <citation type="submission" date="2016-04" db="EMBL/GenBank/DDBJ databases">
        <title>Complete Genome Sequence of Halotalea alkalilenta IHB B 13600.</title>
        <authorList>
            <person name="Swarnkar M.K."/>
            <person name="Sharma A."/>
            <person name="Kaushal K."/>
            <person name="Soni R."/>
            <person name="Rana S."/>
            <person name="Singh A.K."/>
            <person name="Gulati A."/>
        </authorList>
    </citation>
    <scope>NUCLEOTIDE SEQUENCE [LARGE SCALE GENOMIC DNA]</scope>
    <source>
        <strain evidence="3 4">IHB B 13600</strain>
    </source>
</reference>
<dbReference type="KEGG" id="haa:A5892_01510"/>
<organism evidence="3 4">
    <name type="scientific">Halotalea alkalilenta</name>
    <dbReference type="NCBI Taxonomy" id="376489"/>
    <lineage>
        <taxon>Bacteria</taxon>
        <taxon>Pseudomonadati</taxon>
        <taxon>Pseudomonadota</taxon>
        <taxon>Gammaproteobacteria</taxon>
        <taxon>Oceanospirillales</taxon>
        <taxon>Halomonadaceae</taxon>
        <taxon>Halotalea</taxon>
    </lineage>
</organism>
<keyword evidence="1" id="KW-0732">Signal</keyword>
<feature type="domain" description="GP-PDE" evidence="2">
    <location>
        <begin position="43"/>
        <end position="355"/>
    </location>
</feature>
<gene>
    <name evidence="3" type="ORF">A5892_01510</name>
</gene>
<keyword evidence="4" id="KW-1185">Reference proteome</keyword>
<proteinExistence type="predicted"/>
<dbReference type="AlphaFoldDB" id="A0A172YAM5"/>
<evidence type="ECO:0000259" key="2">
    <source>
        <dbReference type="PROSITE" id="PS51704"/>
    </source>
</evidence>
<dbReference type="CDD" id="cd08601">
    <property type="entry name" value="GDPD_SaGlpQ_like"/>
    <property type="match status" value="1"/>
</dbReference>
<evidence type="ECO:0000313" key="4">
    <source>
        <dbReference type="Proteomes" id="UP000077875"/>
    </source>
</evidence>
<sequence length="372" mass="40293">MRTMMTMALICLGISTAGAQTPGELPREEGGIALAERLGLPRPAVIAHRGASFDAPESTRAAYLLAREQGADYLELDLQRTADGVLVAVHDDTLGRTSDVAERFPDRVDAPVSAFTLEELKSLDAGSWFNHAFAERARDAFAGLEILTLDEVIDIAEGGVNRPGLYIETKQPGQFPGIERELREKLASRGWLAPRAEGEGAVNVAAMPGRVVLQTFEKASLEALQREMPEVPKILLLWLGDGYIPAADGPAMGEGEDPARYYAAQRVRSPEDYLAWLDWAKAQGAIGVGPSVALAAGGEQSYPDLVQPWMNRAAHQRGLLIHPYTVDDEVDFARVQAGGVDGFFTNRTDALLAFYGRPPAEPIDAILERLGY</sequence>
<dbReference type="Proteomes" id="UP000077875">
    <property type="component" value="Chromosome"/>
</dbReference>
<evidence type="ECO:0000313" key="3">
    <source>
        <dbReference type="EMBL" id="ANF56301.1"/>
    </source>
</evidence>
<name>A0A172YAM5_9GAMM</name>
<dbReference type="EMBL" id="CP015243">
    <property type="protein sequence ID" value="ANF56301.1"/>
    <property type="molecule type" value="Genomic_DNA"/>
</dbReference>
<dbReference type="PANTHER" id="PTHR46211:SF1">
    <property type="entry name" value="GLYCEROPHOSPHODIESTER PHOSPHODIESTERASE, CYTOPLASMIC"/>
    <property type="match status" value="1"/>
</dbReference>
<dbReference type="GO" id="GO:0006629">
    <property type="term" value="P:lipid metabolic process"/>
    <property type="evidence" value="ECO:0007669"/>
    <property type="project" value="InterPro"/>
</dbReference>
<evidence type="ECO:0000256" key="1">
    <source>
        <dbReference type="SAM" id="SignalP"/>
    </source>
</evidence>
<dbReference type="InterPro" id="IPR030395">
    <property type="entry name" value="GP_PDE_dom"/>
</dbReference>
<dbReference type="RefSeq" id="WP_064121288.1">
    <property type="nucleotide sequence ID" value="NZ_CP015243.1"/>
</dbReference>
<feature type="signal peptide" evidence="1">
    <location>
        <begin position="1"/>
        <end position="19"/>
    </location>
</feature>
<dbReference type="GO" id="GO:0008081">
    <property type="term" value="F:phosphoric diester hydrolase activity"/>
    <property type="evidence" value="ECO:0007669"/>
    <property type="project" value="InterPro"/>
</dbReference>
<accession>A0A172YAM5</accession>
<feature type="chain" id="PRO_5008004530" evidence="1">
    <location>
        <begin position="20"/>
        <end position="372"/>
    </location>
</feature>
<dbReference type="Gene3D" id="3.20.20.190">
    <property type="entry name" value="Phosphatidylinositol (PI) phosphodiesterase"/>
    <property type="match status" value="1"/>
</dbReference>
<dbReference type="STRING" id="376489.A5892_01510"/>
<dbReference type="InterPro" id="IPR017946">
    <property type="entry name" value="PLC-like_Pdiesterase_TIM-brl"/>
</dbReference>
<dbReference type="SUPFAM" id="SSF51695">
    <property type="entry name" value="PLC-like phosphodiesterases"/>
    <property type="match status" value="1"/>
</dbReference>
<protein>
    <submittedName>
        <fullName evidence="3">Glycerophosphodiester phosphodiesterase</fullName>
    </submittedName>
</protein>
<dbReference type="PROSITE" id="PS51704">
    <property type="entry name" value="GP_PDE"/>
    <property type="match status" value="1"/>
</dbReference>